<dbReference type="RefSeq" id="XP_025526671.1">
    <property type="nucleotide sequence ID" value="XM_025674522.1"/>
</dbReference>
<evidence type="ECO:0000313" key="3">
    <source>
        <dbReference type="Proteomes" id="UP000249497"/>
    </source>
</evidence>
<feature type="region of interest" description="Disordered" evidence="1">
    <location>
        <begin position="42"/>
        <end position="74"/>
    </location>
</feature>
<dbReference type="GeneID" id="37178214"/>
<feature type="compositionally biased region" description="Polar residues" evidence="1">
    <location>
        <begin position="480"/>
        <end position="495"/>
    </location>
</feature>
<proteinExistence type="predicted"/>
<feature type="compositionally biased region" description="Acidic residues" evidence="1">
    <location>
        <begin position="639"/>
        <end position="652"/>
    </location>
</feature>
<accession>A0A8T8WY13</accession>
<protein>
    <submittedName>
        <fullName evidence="2">Uncharacterized protein</fullName>
    </submittedName>
</protein>
<dbReference type="Proteomes" id="UP000249497">
    <property type="component" value="Unassembled WGS sequence"/>
</dbReference>
<feature type="compositionally biased region" description="Basic and acidic residues" evidence="1">
    <location>
        <begin position="525"/>
        <end position="546"/>
    </location>
</feature>
<evidence type="ECO:0000256" key="1">
    <source>
        <dbReference type="SAM" id="MobiDB-lite"/>
    </source>
</evidence>
<feature type="compositionally biased region" description="Basic and acidic residues" evidence="1">
    <location>
        <begin position="1"/>
        <end position="18"/>
    </location>
</feature>
<keyword evidence="3" id="KW-1185">Reference proteome</keyword>
<reference evidence="2 3" key="1">
    <citation type="submission" date="2018-02" db="EMBL/GenBank/DDBJ databases">
        <title>The genomes of Aspergillus section Nigri reveals drivers in fungal speciation.</title>
        <authorList>
            <consortium name="DOE Joint Genome Institute"/>
            <person name="Vesth T.C."/>
            <person name="Nybo J."/>
            <person name="Theobald S."/>
            <person name="Brandl J."/>
            <person name="Frisvad J.C."/>
            <person name="Nielsen K.F."/>
            <person name="Lyhne E.K."/>
            <person name="Kogle M.E."/>
            <person name="Kuo A."/>
            <person name="Riley R."/>
            <person name="Clum A."/>
            <person name="Nolan M."/>
            <person name="Lipzen A."/>
            <person name="Salamov A."/>
            <person name="Henrissat B."/>
            <person name="Wiebenga A."/>
            <person name="De vries R.P."/>
            <person name="Grigoriev I.V."/>
            <person name="Mortensen U.H."/>
            <person name="Andersen M.R."/>
            <person name="Baker S.E."/>
        </authorList>
    </citation>
    <scope>NUCLEOTIDE SEQUENCE [LARGE SCALE GENOMIC DNA]</scope>
    <source>
        <strain evidence="2 3">CBS 114.51</strain>
    </source>
</reference>
<feature type="region of interest" description="Disordered" evidence="1">
    <location>
        <begin position="461"/>
        <end position="501"/>
    </location>
</feature>
<feature type="region of interest" description="Disordered" evidence="1">
    <location>
        <begin position="525"/>
        <end position="558"/>
    </location>
</feature>
<gene>
    <name evidence="2" type="ORF">BO86DRAFT_410707</name>
</gene>
<dbReference type="AlphaFoldDB" id="A0A8T8WY13"/>
<feature type="region of interest" description="Disordered" evidence="1">
    <location>
        <begin position="1"/>
        <end position="29"/>
    </location>
</feature>
<dbReference type="EMBL" id="KZ824801">
    <property type="protein sequence ID" value="RAH80777.1"/>
    <property type="molecule type" value="Genomic_DNA"/>
</dbReference>
<organism evidence="2 3">
    <name type="scientific">Aspergillus japonicus CBS 114.51</name>
    <dbReference type="NCBI Taxonomy" id="1448312"/>
    <lineage>
        <taxon>Eukaryota</taxon>
        <taxon>Fungi</taxon>
        <taxon>Dikarya</taxon>
        <taxon>Ascomycota</taxon>
        <taxon>Pezizomycotina</taxon>
        <taxon>Eurotiomycetes</taxon>
        <taxon>Eurotiomycetidae</taxon>
        <taxon>Eurotiales</taxon>
        <taxon>Aspergillaceae</taxon>
        <taxon>Aspergillus</taxon>
        <taxon>Aspergillus subgen. Circumdati</taxon>
    </lineage>
</organism>
<feature type="compositionally biased region" description="Basic and acidic residues" evidence="1">
    <location>
        <begin position="54"/>
        <end position="74"/>
    </location>
</feature>
<feature type="compositionally biased region" description="Polar residues" evidence="1">
    <location>
        <begin position="602"/>
        <end position="614"/>
    </location>
</feature>
<dbReference type="OrthoDB" id="5378502at2759"/>
<evidence type="ECO:0000313" key="2">
    <source>
        <dbReference type="EMBL" id="RAH80777.1"/>
    </source>
</evidence>
<sequence>MRLRETIRLPNRLNEEAHTYTTPRRAPRRAISSYQCRADTFNPKLPPAAFPTLDRPRPPQLRPDKLNHEVEDHDRRKRSYECMINDDDDVDDPVLETGAATRDECEEIPVEQFDNSIASNGELNLIYVKNMAIMAGAEPESATFEKSMEDSDTDGEDEELVIEPLTASQWRDLLPQMQVEVFENVEESHSRPARILLGISEEEMKELERNRGLRAKQLEKEDRLLEAMRAKQLRAILRTNNVTPRASQVQPKLACQMVLRRYLRKIKGAVAPDFLICPADEVLRARRFLLKCGLDGRLAGDWTGYMTGLQVSVDDLRRGLEKSTVPELRASDSSGMSSAGDAAIDNRTLRVTDRTSAQVSLINCIGTKSPSMLKDILSCQGHVNDPPRWLLLCHRDTSKNFHHPNWDNHVETRLISEEKLAQRTHPELQYIQPKNTFKDFPPLSWIFFEHCGPILVTRKGDTTTTSGANEHHKRHADALTGTSQRAASGTMSIGSGQSGGMKRMTVSMRIRNQINGMVVEAHKRMSEGAAREAQQDEPSKSRKLLPEEIWTPPTSPSQVLCTTDLMSLQDGDNDAFAESVELPRIEDTQAELSESVEDEMLSQDTEASSHTTCELGSGLEAKEQSNSAKPDVDTRSESESVESDADEYDTADEMILVQVPT</sequence>
<name>A0A8T8WY13_ASPJA</name>
<feature type="region of interest" description="Disordered" evidence="1">
    <location>
        <begin position="593"/>
        <end position="661"/>
    </location>
</feature>